<proteinExistence type="inferred from homology"/>
<evidence type="ECO:0000313" key="11">
    <source>
        <dbReference type="EMBL" id="TPX30732.1"/>
    </source>
</evidence>
<organism evidence="11 12">
    <name type="scientific">Synchytrium microbalum</name>
    <dbReference type="NCBI Taxonomy" id="1806994"/>
    <lineage>
        <taxon>Eukaryota</taxon>
        <taxon>Fungi</taxon>
        <taxon>Fungi incertae sedis</taxon>
        <taxon>Chytridiomycota</taxon>
        <taxon>Chytridiomycota incertae sedis</taxon>
        <taxon>Chytridiomycetes</taxon>
        <taxon>Synchytriales</taxon>
        <taxon>Synchytriaceae</taxon>
        <taxon>Synchytrium</taxon>
    </lineage>
</organism>
<evidence type="ECO:0000256" key="8">
    <source>
        <dbReference type="ARBA" id="ARBA00022840"/>
    </source>
</evidence>
<evidence type="ECO:0000256" key="4">
    <source>
        <dbReference type="ARBA" id="ARBA00021932"/>
    </source>
</evidence>
<dbReference type="InterPro" id="IPR013035">
    <property type="entry name" value="PEP_carboxykinase_C"/>
</dbReference>
<keyword evidence="7" id="KW-0210">Decarboxylase</keyword>
<dbReference type="RefSeq" id="XP_031022327.1">
    <property type="nucleotide sequence ID" value="XM_031171704.1"/>
</dbReference>
<comment type="caution">
    <text evidence="11">The sequence shown here is derived from an EMBL/GenBank/DDBJ whole genome shotgun (WGS) entry which is preliminary data.</text>
</comment>
<dbReference type="UniPathway" id="UPA00138"/>
<dbReference type="InterPro" id="IPR015994">
    <property type="entry name" value="PEPCK_ATP_CS"/>
</dbReference>
<dbReference type="AlphaFoldDB" id="A0A507BSV8"/>
<dbReference type="GO" id="GO:0005829">
    <property type="term" value="C:cytosol"/>
    <property type="evidence" value="ECO:0007669"/>
    <property type="project" value="TreeGrafter"/>
</dbReference>
<dbReference type="FunFam" id="2.170.8.10:FF:000001">
    <property type="entry name" value="Phosphoenolpyruvate carboxykinase (ATP)"/>
    <property type="match status" value="1"/>
</dbReference>
<evidence type="ECO:0000256" key="1">
    <source>
        <dbReference type="ARBA" id="ARBA00004742"/>
    </source>
</evidence>
<dbReference type="SUPFAM" id="SSF68923">
    <property type="entry name" value="PEP carboxykinase N-terminal domain"/>
    <property type="match status" value="1"/>
</dbReference>
<dbReference type="InterPro" id="IPR008210">
    <property type="entry name" value="PEP_carboxykinase_N"/>
</dbReference>
<dbReference type="STRING" id="1806994.A0A507BSV8"/>
<dbReference type="Pfam" id="PF01293">
    <property type="entry name" value="PEPCK_ATP"/>
    <property type="match status" value="1"/>
</dbReference>
<dbReference type="Proteomes" id="UP000319731">
    <property type="component" value="Unassembled WGS sequence"/>
</dbReference>
<reference evidence="11 12" key="1">
    <citation type="journal article" date="2019" name="Sci. Rep.">
        <title>Comparative genomics of chytrid fungi reveal insights into the obligate biotrophic and pathogenic lifestyle of Synchytrium endobioticum.</title>
        <authorList>
            <person name="van de Vossenberg B.T.L.H."/>
            <person name="Warris S."/>
            <person name="Nguyen H.D.T."/>
            <person name="van Gent-Pelzer M.P.E."/>
            <person name="Joly D.L."/>
            <person name="van de Geest H.C."/>
            <person name="Bonants P.J.M."/>
            <person name="Smith D.S."/>
            <person name="Levesque C.A."/>
            <person name="van der Lee T.A.J."/>
        </authorList>
    </citation>
    <scope>NUCLEOTIDE SEQUENCE [LARGE SCALE GENOMIC DNA]</scope>
    <source>
        <strain evidence="11 12">JEL517</strain>
    </source>
</reference>
<accession>A0A507BSV8</accession>
<sequence length="562" mass="61926">MTQTTSPLARRSSVSQQANMNGNINAGVEWHDTVSEDLFREARIDSSKPIIHNASAAVLYEEALKYEHGTAITSSGALVTDSGAKKGRSPKDKRIVDEPTSTNDIWWGPVNMKLSDDAFMINRERAIDYLNTRSRLYVFDGYAGWDPRYRIKVRVVCARAYHALFMNNMLIRPTREELKHFGTPDFTIYNAGEFPANRYTSGMTSTTSVALNFKRRELVILGTQYAGEMKKGIFTVMHYLMPKAGVLSLHSSANEGPDGDVSLFFGLSGTGKTTLSADPRRALIGDDEHCWSENGVFNIEGGCYAKAIDLSAEKEPEIYGAIRFGSVLENVVYDENTRVVNYASSELTENTRACYPIDYIPNAKIPCVGGHPKNIIMLTCDAFGVLPPVSKLSSAQAMYHFLSGYTAKVAGTEDGITEPQATFSTCFGSPFIVWHPTHYASMLAKQMDHHKADAWLVNTGWNGGAYGVGKRISLKYSRAILDAIHSGELAKAKYVNYPIFNLQIPTAITGVPADVLNPARTWLGDEASYQTTVRKLAMLFSKNFDAYKDKASAEVIAAGVQL</sequence>
<dbReference type="OrthoDB" id="184182at2759"/>
<dbReference type="Gene3D" id="3.90.228.20">
    <property type="match status" value="1"/>
</dbReference>
<evidence type="ECO:0000256" key="7">
    <source>
        <dbReference type="ARBA" id="ARBA00022793"/>
    </source>
</evidence>
<dbReference type="NCBIfam" id="NF006821">
    <property type="entry name" value="PRK09344.1-3"/>
    <property type="match status" value="1"/>
</dbReference>
<dbReference type="InterPro" id="IPR001272">
    <property type="entry name" value="PEP_carboxykinase_ATP"/>
</dbReference>
<evidence type="ECO:0000256" key="6">
    <source>
        <dbReference type="ARBA" id="ARBA00022741"/>
    </source>
</evidence>
<dbReference type="EC" id="4.1.1.49" evidence="3"/>
<keyword evidence="9" id="KW-0456">Lyase</keyword>
<dbReference type="PANTHER" id="PTHR30031">
    <property type="entry name" value="PHOSPHOENOLPYRUVATE CARBOXYKINASE ATP"/>
    <property type="match status" value="1"/>
</dbReference>
<keyword evidence="6" id="KW-0547">Nucleotide-binding</keyword>
<evidence type="ECO:0000256" key="10">
    <source>
        <dbReference type="ARBA" id="ARBA00047371"/>
    </source>
</evidence>
<dbReference type="Gene3D" id="2.170.8.10">
    <property type="entry name" value="Phosphoenolpyruvate Carboxykinase, domain 2"/>
    <property type="match status" value="1"/>
</dbReference>
<dbReference type="SUPFAM" id="SSF53795">
    <property type="entry name" value="PEP carboxykinase-like"/>
    <property type="match status" value="1"/>
</dbReference>
<dbReference type="CDD" id="cd00484">
    <property type="entry name" value="PEPCK_ATP"/>
    <property type="match status" value="1"/>
</dbReference>
<keyword evidence="5" id="KW-0312">Gluconeogenesis</keyword>
<dbReference type="NCBIfam" id="TIGR00224">
    <property type="entry name" value="pckA"/>
    <property type="match status" value="1"/>
</dbReference>
<dbReference type="PANTHER" id="PTHR30031:SF0">
    <property type="entry name" value="PHOSPHOENOLPYRUVATE CARBOXYKINASE (ATP)"/>
    <property type="match status" value="1"/>
</dbReference>
<evidence type="ECO:0000256" key="9">
    <source>
        <dbReference type="ARBA" id="ARBA00023239"/>
    </source>
</evidence>
<keyword evidence="11" id="KW-0808">Transferase</keyword>
<dbReference type="GO" id="GO:0004612">
    <property type="term" value="F:phosphoenolpyruvate carboxykinase (ATP) activity"/>
    <property type="evidence" value="ECO:0007669"/>
    <property type="project" value="UniProtKB-EC"/>
</dbReference>
<dbReference type="GeneID" id="42007001"/>
<dbReference type="FunFam" id="3.40.449.10:FF:000002">
    <property type="entry name" value="Phosphoenolpyruvate carboxykinase [ATP]"/>
    <property type="match status" value="1"/>
</dbReference>
<evidence type="ECO:0000256" key="2">
    <source>
        <dbReference type="ARBA" id="ARBA00006052"/>
    </source>
</evidence>
<dbReference type="GO" id="GO:0005524">
    <property type="term" value="F:ATP binding"/>
    <property type="evidence" value="ECO:0007669"/>
    <property type="project" value="UniProtKB-KW"/>
</dbReference>
<dbReference type="NCBIfam" id="NF006820">
    <property type="entry name" value="PRK09344.1-2"/>
    <property type="match status" value="1"/>
</dbReference>
<keyword evidence="11" id="KW-0418">Kinase</keyword>
<comment type="similarity">
    <text evidence="2">Belongs to the phosphoenolpyruvate carboxykinase (ATP) family.</text>
</comment>
<gene>
    <name evidence="11" type="primary">PCK1</name>
    <name evidence="11" type="ORF">SmJEL517_g05778</name>
</gene>
<comment type="pathway">
    <text evidence="1">Carbohydrate biosynthesis; gluconeogenesis.</text>
</comment>
<dbReference type="Gene3D" id="3.40.449.10">
    <property type="entry name" value="Phosphoenolpyruvate Carboxykinase, domain 1"/>
    <property type="match status" value="1"/>
</dbReference>
<dbReference type="HAMAP" id="MF_00453">
    <property type="entry name" value="PEPCK_ATP"/>
    <property type="match status" value="1"/>
</dbReference>
<evidence type="ECO:0000313" key="12">
    <source>
        <dbReference type="Proteomes" id="UP000319731"/>
    </source>
</evidence>
<keyword evidence="11" id="KW-0670">Pyruvate</keyword>
<keyword evidence="8" id="KW-0067">ATP-binding</keyword>
<evidence type="ECO:0000256" key="3">
    <source>
        <dbReference type="ARBA" id="ARBA00012363"/>
    </source>
</evidence>
<name>A0A507BSV8_9FUNG</name>
<evidence type="ECO:0000256" key="5">
    <source>
        <dbReference type="ARBA" id="ARBA00022432"/>
    </source>
</evidence>
<dbReference type="GO" id="GO:0006094">
    <property type="term" value="P:gluconeogenesis"/>
    <property type="evidence" value="ECO:0007669"/>
    <property type="project" value="UniProtKB-UniPathway"/>
</dbReference>
<dbReference type="GO" id="GO:0016301">
    <property type="term" value="F:kinase activity"/>
    <property type="evidence" value="ECO:0007669"/>
    <property type="project" value="UniProtKB-KW"/>
</dbReference>
<comment type="catalytic activity">
    <reaction evidence="10">
        <text>oxaloacetate + ATP = phosphoenolpyruvate + ADP + CO2</text>
        <dbReference type="Rhea" id="RHEA:18617"/>
        <dbReference type="ChEBI" id="CHEBI:16452"/>
        <dbReference type="ChEBI" id="CHEBI:16526"/>
        <dbReference type="ChEBI" id="CHEBI:30616"/>
        <dbReference type="ChEBI" id="CHEBI:58702"/>
        <dbReference type="ChEBI" id="CHEBI:456216"/>
        <dbReference type="EC" id="4.1.1.49"/>
    </reaction>
</comment>
<dbReference type="PROSITE" id="PS00532">
    <property type="entry name" value="PEPCK_ATP"/>
    <property type="match status" value="1"/>
</dbReference>
<dbReference type="EMBL" id="QEAO01000058">
    <property type="protein sequence ID" value="TPX30732.1"/>
    <property type="molecule type" value="Genomic_DNA"/>
</dbReference>
<dbReference type="PIRSF" id="PIRSF006294">
    <property type="entry name" value="PEP_crbxkin"/>
    <property type="match status" value="1"/>
</dbReference>
<protein>
    <recommendedName>
        <fullName evidence="4">Phosphoenolpyruvate carboxykinase (ATP)</fullName>
        <ecNumber evidence="3">4.1.1.49</ecNumber>
    </recommendedName>
</protein>
<keyword evidence="12" id="KW-1185">Reference proteome</keyword>